<reference evidence="2 3" key="1">
    <citation type="submission" date="2018-02" db="EMBL/GenBank/DDBJ databases">
        <title>Genomic Encyclopedia of Archaeal and Bacterial Type Strains, Phase II (KMG-II): from individual species to whole genera.</title>
        <authorList>
            <person name="Goeker M."/>
        </authorList>
    </citation>
    <scope>NUCLEOTIDE SEQUENCE [LARGE SCALE GENOMIC DNA]</scope>
    <source>
        <strain evidence="2 3">DSM 16809</strain>
    </source>
</reference>
<evidence type="ECO:0000313" key="3">
    <source>
        <dbReference type="Proteomes" id="UP000239002"/>
    </source>
</evidence>
<organism evidence="2 3">
    <name type="scientific">Nonlabens xylanidelens</name>
    <dbReference type="NCBI Taxonomy" id="191564"/>
    <lineage>
        <taxon>Bacteria</taxon>
        <taxon>Pseudomonadati</taxon>
        <taxon>Bacteroidota</taxon>
        <taxon>Flavobacteriia</taxon>
        <taxon>Flavobacteriales</taxon>
        <taxon>Flavobacteriaceae</taxon>
        <taxon>Nonlabens</taxon>
    </lineage>
</organism>
<dbReference type="AlphaFoldDB" id="A0A2S6IHB3"/>
<dbReference type="Proteomes" id="UP000239002">
    <property type="component" value="Unassembled WGS sequence"/>
</dbReference>
<feature type="transmembrane region" description="Helical" evidence="1">
    <location>
        <begin position="233"/>
        <end position="264"/>
    </location>
</feature>
<comment type="caution">
    <text evidence="2">The sequence shown here is derived from an EMBL/GenBank/DDBJ whole genome shotgun (WGS) entry which is preliminary data.</text>
</comment>
<keyword evidence="3" id="KW-1185">Reference proteome</keyword>
<dbReference type="Pfam" id="PF12412">
    <property type="entry name" value="DUF3667"/>
    <property type="match status" value="1"/>
</dbReference>
<accession>A0A2S6IHB3</accession>
<proteinExistence type="predicted"/>
<keyword evidence="1" id="KW-0812">Transmembrane</keyword>
<keyword evidence="1" id="KW-1133">Transmembrane helix</keyword>
<keyword evidence="1" id="KW-0472">Membrane</keyword>
<dbReference type="RefSeq" id="WP_104516047.1">
    <property type="nucleotide sequence ID" value="NZ_MQVW01000024.1"/>
</dbReference>
<dbReference type="InterPro" id="IPR022134">
    <property type="entry name" value="DUF3667"/>
</dbReference>
<feature type="transmembrane region" description="Helical" evidence="1">
    <location>
        <begin position="173"/>
        <end position="196"/>
    </location>
</feature>
<name>A0A2S6IHB3_9FLAO</name>
<evidence type="ECO:0000313" key="2">
    <source>
        <dbReference type="EMBL" id="PPK93591.1"/>
    </source>
</evidence>
<gene>
    <name evidence="2" type="ORF">LY01_02374</name>
</gene>
<dbReference type="EMBL" id="PTJE01000006">
    <property type="protein sequence ID" value="PPK93591.1"/>
    <property type="molecule type" value="Genomic_DNA"/>
</dbReference>
<protein>
    <submittedName>
        <fullName evidence="2">Uncharacterized protein DUF3667</fullName>
    </submittedName>
</protein>
<sequence>MERNCKNCADLIYAGKSHCSGCGAKWIENRITMKQVGNDFVDMYIGIDTKFVRTFLDLFRKPEAVILGYMNGRRVNYMDAVRYMLLALFVTGIYMFIMRSSGALDQYLQDFQSGWARQGSHGNDANMMEFQRKTSDVIFDYLGIITLSSIPLLALIGRITFWGKRYFNFTEQIVFYLYTFAQITIATTPISLILLWISPEVFTYWSFMTYPIMFIYNAYCYKKCFQLDLQTTILKSLIAVLVLSVMAILIFFLLIILTIITLLIADKVLGYDLSAFLPQK</sequence>
<feature type="transmembrane region" description="Helical" evidence="1">
    <location>
        <begin position="138"/>
        <end position="161"/>
    </location>
</feature>
<feature type="transmembrane region" description="Helical" evidence="1">
    <location>
        <begin position="80"/>
        <end position="97"/>
    </location>
</feature>
<evidence type="ECO:0000256" key="1">
    <source>
        <dbReference type="SAM" id="Phobius"/>
    </source>
</evidence>
<feature type="transmembrane region" description="Helical" evidence="1">
    <location>
        <begin position="202"/>
        <end position="221"/>
    </location>
</feature>
<dbReference type="OrthoDB" id="1143019at2"/>